<evidence type="ECO:0000313" key="2">
    <source>
        <dbReference type="EMBL" id="KEQ90459.1"/>
    </source>
</evidence>
<dbReference type="Proteomes" id="UP000030641">
    <property type="component" value="Unassembled WGS sequence"/>
</dbReference>
<feature type="region of interest" description="Disordered" evidence="1">
    <location>
        <begin position="1"/>
        <end position="26"/>
    </location>
</feature>
<sequence length="58" mass="6143">MMRLVGLQLQGGGGGGGGEEGGERRIRRGKSLVVKEKGEKDCEKKSKKLNLNSLCVGN</sequence>
<evidence type="ECO:0000256" key="1">
    <source>
        <dbReference type="SAM" id="MobiDB-lite"/>
    </source>
</evidence>
<proteinExistence type="predicted"/>
<gene>
    <name evidence="2" type="ORF">AUEXF2481DRAFT_570619</name>
</gene>
<reference evidence="2 3" key="1">
    <citation type="journal article" date="2014" name="BMC Genomics">
        <title>Genome sequencing of four Aureobasidium pullulans varieties: biotechnological potential, stress tolerance, and description of new species.</title>
        <authorList>
            <person name="Gostin Ar C."/>
            <person name="Ohm R.A."/>
            <person name="Kogej T."/>
            <person name="Sonjak S."/>
            <person name="Turk M."/>
            <person name="Zajc J."/>
            <person name="Zalar P."/>
            <person name="Grube M."/>
            <person name="Sun H."/>
            <person name="Han J."/>
            <person name="Sharma A."/>
            <person name="Chiniquy J."/>
            <person name="Ngan C.Y."/>
            <person name="Lipzen A."/>
            <person name="Barry K."/>
            <person name="Grigoriev I.V."/>
            <person name="Gunde-Cimerman N."/>
        </authorList>
    </citation>
    <scope>NUCLEOTIDE SEQUENCE [LARGE SCALE GENOMIC DNA]</scope>
    <source>
        <strain evidence="2 3">EXF-2481</strain>
    </source>
</reference>
<protein>
    <submittedName>
        <fullName evidence="2">Uncharacterized protein</fullName>
    </submittedName>
</protein>
<feature type="compositionally biased region" description="Gly residues" evidence="1">
    <location>
        <begin position="9"/>
        <end position="19"/>
    </location>
</feature>
<dbReference type="HOGENOM" id="CLU_2978755_0_0_1"/>
<name>A0A074Y3D8_AURSE</name>
<evidence type="ECO:0000313" key="3">
    <source>
        <dbReference type="Proteomes" id="UP000030641"/>
    </source>
</evidence>
<dbReference type="AlphaFoldDB" id="A0A074Y3D8"/>
<organism evidence="2 3">
    <name type="scientific">Aureobasidium subglaciale (strain EXF-2481)</name>
    <name type="common">Aureobasidium pullulans var. subglaciale</name>
    <dbReference type="NCBI Taxonomy" id="1043005"/>
    <lineage>
        <taxon>Eukaryota</taxon>
        <taxon>Fungi</taxon>
        <taxon>Dikarya</taxon>
        <taxon>Ascomycota</taxon>
        <taxon>Pezizomycotina</taxon>
        <taxon>Dothideomycetes</taxon>
        <taxon>Dothideomycetidae</taxon>
        <taxon>Dothideales</taxon>
        <taxon>Saccotheciaceae</taxon>
        <taxon>Aureobasidium</taxon>
    </lineage>
</organism>
<dbReference type="InParanoid" id="A0A074Y3D8"/>
<dbReference type="EMBL" id="KL584791">
    <property type="protein sequence ID" value="KEQ90459.1"/>
    <property type="molecule type" value="Genomic_DNA"/>
</dbReference>
<dbReference type="RefSeq" id="XP_013338944.1">
    <property type="nucleotide sequence ID" value="XM_013483490.1"/>
</dbReference>
<dbReference type="GeneID" id="25369136"/>
<accession>A0A074Y3D8</accession>
<keyword evidence="3" id="KW-1185">Reference proteome</keyword>